<evidence type="ECO:0000313" key="3">
    <source>
        <dbReference type="EMBL" id="GED58426.1"/>
    </source>
</evidence>
<dbReference type="EMBL" id="BJOL01000014">
    <property type="protein sequence ID" value="GED58426.1"/>
    <property type="molecule type" value="Genomic_DNA"/>
</dbReference>
<protein>
    <recommendedName>
        <fullName evidence="2">Phage tail tape measure protein domain-containing protein</fullName>
    </recommendedName>
</protein>
<dbReference type="InterPro" id="IPR010090">
    <property type="entry name" value="Phage_tape_meas"/>
</dbReference>
<evidence type="ECO:0000313" key="4">
    <source>
        <dbReference type="Proteomes" id="UP000319498"/>
    </source>
</evidence>
<dbReference type="PANTHER" id="PTHR37813">
    <property type="entry name" value="FELS-2 PROPHAGE PROTEIN"/>
    <property type="match status" value="1"/>
</dbReference>
<feature type="domain" description="Phage tail tape measure protein" evidence="2">
    <location>
        <begin position="128"/>
        <end position="334"/>
    </location>
</feature>
<organism evidence="3 4">
    <name type="scientific">Brevibacillus formosus</name>
    <dbReference type="NCBI Taxonomy" id="54913"/>
    <lineage>
        <taxon>Bacteria</taxon>
        <taxon>Bacillati</taxon>
        <taxon>Bacillota</taxon>
        <taxon>Bacilli</taxon>
        <taxon>Bacillales</taxon>
        <taxon>Paenibacillaceae</taxon>
        <taxon>Brevibacillus</taxon>
    </lineage>
</organism>
<comment type="caution">
    <text evidence="3">The sequence shown here is derived from an EMBL/GenBank/DDBJ whole genome shotgun (WGS) entry which is preliminary data.</text>
</comment>
<dbReference type="RefSeq" id="WP_052773433.1">
    <property type="nucleotide sequence ID" value="NZ_BJOL01000014.1"/>
</dbReference>
<dbReference type="PANTHER" id="PTHR37813:SF1">
    <property type="entry name" value="FELS-2 PROPHAGE PROTEIN"/>
    <property type="match status" value="1"/>
</dbReference>
<dbReference type="GeneID" id="87589070"/>
<keyword evidence="4" id="KW-1185">Reference proteome</keyword>
<dbReference type="Pfam" id="PF10145">
    <property type="entry name" value="PhageMin_Tail"/>
    <property type="match status" value="1"/>
</dbReference>
<name>A0ABQ0T540_9BACL</name>
<accession>A0ABQ0T540</accession>
<keyword evidence="1" id="KW-1188">Viral release from host cell</keyword>
<evidence type="ECO:0000259" key="2">
    <source>
        <dbReference type="Pfam" id="PF10145"/>
    </source>
</evidence>
<gene>
    <name evidence="3" type="ORF">BFO01nite_25580</name>
</gene>
<dbReference type="NCBIfam" id="TIGR01760">
    <property type="entry name" value="tape_meas_TP901"/>
    <property type="match status" value="1"/>
</dbReference>
<sequence>MAYDLTARLILKDEMSSKLTRILANMTRTNDMFRRAANSTDMYQRATSNASRATRQLAEDSNRMARSFHSMPGSIGKVTGLLGGVAAGTAAVGVAFSSLDKAMDYEAQLSSIKALTGASNEEMKRMSDLAMEMGSSTKYSSLQAAQGIEELLKAGLTPAAVQAGGLQHALNLATAGGLELADAAEIMSTALNAYKRDTLTAEQASNILAGTANASATSVQELRYSLSAVSAVAAGVGMTFKDTNTALGLFANSGIKGSDSGTSLKTMLSNLQPTTKDQIELFKRLGILTKNNSNLFYDSRGKLKSLDQIAGILQKSLGKMTDQQRMLALETMFGSDAIRAATVLYNEGAEGVRKFQTEMSKVSALDVAKQKMDNAKGAIEQLSGAIETIQISALQPLLPTIKDLTLMFADMATQYGPQITATFDEIGKSIREFMDPYVNNPQKWEVTGQAEMKFKQAEIMDRAGGPPPFWKHLIGGFEEWYSSSGKQMIESGASRIAKDFGLFLEEKAPDIAKAGLIIGARIATSISKGIQSEMETSVIGNAIMSSPIMRANQAGTWAFDTFMPSFTDKPDGSHYNGISYIPRDGYIARMHEGERVLTKQENREYSAGGSGGSVNVSGNTFVVNAAGGDLNDPKVIDRLALSLARQVIRTR</sequence>
<evidence type="ECO:0000256" key="1">
    <source>
        <dbReference type="ARBA" id="ARBA00022612"/>
    </source>
</evidence>
<reference evidence="3 4" key="1">
    <citation type="submission" date="2019-06" db="EMBL/GenBank/DDBJ databases">
        <title>Whole genome shotgun sequence of Brevibacillus formosus NBRC 15716.</title>
        <authorList>
            <person name="Hosoyama A."/>
            <person name="Uohara A."/>
            <person name="Ohji S."/>
            <person name="Ichikawa N."/>
        </authorList>
    </citation>
    <scope>NUCLEOTIDE SEQUENCE [LARGE SCALE GENOMIC DNA]</scope>
    <source>
        <strain evidence="3 4">NBRC 15716</strain>
    </source>
</reference>
<proteinExistence type="predicted"/>
<dbReference type="Proteomes" id="UP000319498">
    <property type="component" value="Unassembled WGS sequence"/>
</dbReference>